<feature type="compositionally biased region" description="Polar residues" evidence="9">
    <location>
        <begin position="52"/>
        <end position="67"/>
    </location>
</feature>
<reference evidence="10 11" key="1">
    <citation type="submission" date="2019-03" db="EMBL/GenBank/DDBJ databases">
        <authorList>
            <consortium name="Pathogen Informatics"/>
        </authorList>
    </citation>
    <scope>NUCLEOTIDE SEQUENCE [LARGE SCALE GENOMIC DNA]</scope>
    <source>
        <strain evidence="10 11">NCTC12282</strain>
    </source>
</reference>
<dbReference type="PROSITE" id="PS51257">
    <property type="entry name" value="PROKAR_LIPOPROTEIN"/>
    <property type="match status" value="1"/>
</dbReference>
<evidence type="ECO:0000256" key="4">
    <source>
        <dbReference type="ARBA" id="ARBA00023139"/>
    </source>
</evidence>
<accession>A0A484ZKG0</accession>
<dbReference type="EMBL" id="CAADJA010000002">
    <property type="protein sequence ID" value="VFS46279.1"/>
    <property type="molecule type" value="Genomic_DNA"/>
</dbReference>
<gene>
    <name evidence="10" type="ORF">NCTC12282_01174</name>
</gene>
<dbReference type="Proteomes" id="UP000373449">
    <property type="component" value="Unassembled WGS sequence"/>
</dbReference>
<comment type="subcellular location">
    <subcellularLocation>
        <location evidence="1">Cell outer membrane</location>
        <topology evidence="1">Lipid-anchor</topology>
    </subcellularLocation>
</comment>
<dbReference type="NCBIfam" id="NF047847">
    <property type="entry name" value="SS_mature_LptM"/>
    <property type="match status" value="1"/>
</dbReference>
<evidence type="ECO:0000256" key="2">
    <source>
        <dbReference type="ARBA" id="ARBA00022729"/>
    </source>
</evidence>
<comment type="similarity">
    <text evidence="7">Belongs to the LptM family.</text>
</comment>
<evidence type="ECO:0000256" key="1">
    <source>
        <dbReference type="ARBA" id="ARBA00004459"/>
    </source>
</evidence>
<evidence type="ECO:0000256" key="9">
    <source>
        <dbReference type="SAM" id="MobiDB-lite"/>
    </source>
</evidence>
<dbReference type="InterPro" id="IPR032831">
    <property type="entry name" value="LptM_cons"/>
</dbReference>
<evidence type="ECO:0000313" key="11">
    <source>
        <dbReference type="Proteomes" id="UP000373449"/>
    </source>
</evidence>
<proteinExistence type="inferred from homology"/>
<evidence type="ECO:0000256" key="6">
    <source>
        <dbReference type="ARBA" id="ARBA00023288"/>
    </source>
</evidence>
<keyword evidence="4" id="KW-0564">Palmitate</keyword>
<evidence type="ECO:0000256" key="5">
    <source>
        <dbReference type="ARBA" id="ARBA00023237"/>
    </source>
</evidence>
<keyword evidence="6 10" id="KW-0449">Lipoprotein</keyword>
<sequence>MNHRLISMNRTFRCALLVLTTLWLAGCGLKGPLYMPADEAPKQEAAVDVAQPVQTESNTQAASDAAK</sequence>
<evidence type="ECO:0000256" key="7">
    <source>
        <dbReference type="ARBA" id="ARBA00049647"/>
    </source>
</evidence>
<dbReference type="AlphaFoldDB" id="A0A484ZKG0"/>
<keyword evidence="2" id="KW-0732">Signal</keyword>
<evidence type="ECO:0000313" key="10">
    <source>
        <dbReference type="EMBL" id="VFS46279.1"/>
    </source>
</evidence>
<keyword evidence="3" id="KW-0472">Membrane</keyword>
<name>A0A484ZKG0_9GAMM</name>
<keyword evidence="5" id="KW-0998">Cell outer membrane</keyword>
<dbReference type="Pfam" id="PF13627">
    <property type="entry name" value="LptM_cons"/>
    <property type="match status" value="1"/>
</dbReference>
<protein>
    <recommendedName>
        <fullName evidence="8">LPS-assembly lipoprotein LptM</fullName>
    </recommendedName>
</protein>
<feature type="region of interest" description="Disordered" evidence="9">
    <location>
        <begin position="44"/>
        <end position="67"/>
    </location>
</feature>
<dbReference type="GO" id="GO:0009279">
    <property type="term" value="C:cell outer membrane"/>
    <property type="evidence" value="ECO:0007669"/>
    <property type="project" value="UniProtKB-SubCell"/>
</dbReference>
<evidence type="ECO:0000256" key="3">
    <source>
        <dbReference type="ARBA" id="ARBA00023136"/>
    </source>
</evidence>
<evidence type="ECO:0000256" key="8">
    <source>
        <dbReference type="ARBA" id="ARBA00049730"/>
    </source>
</evidence>
<organism evidence="10 11">
    <name type="scientific">Budvicia aquatica</name>
    <dbReference type="NCBI Taxonomy" id="82979"/>
    <lineage>
        <taxon>Bacteria</taxon>
        <taxon>Pseudomonadati</taxon>
        <taxon>Pseudomonadota</taxon>
        <taxon>Gammaproteobacteria</taxon>
        <taxon>Enterobacterales</taxon>
        <taxon>Budviciaceae</taxon>
        <taxon>Budvicia</taxon>
    </lineage>
</organism>